<comment type="caution">
    <text evidence="2">The sequence shown here is derived from an EMBL/GenBank/DDBJ whole genome shotgun (WGS) entry which is preliminary data.</text>
</comment>
<evidence type="ECO:0000256" key="1">
    <source>
        <dbReference type="SAM" id="SignalP"/>
    </source>
</evidence>
<evidence type="ECO:0000313" key="2">
    <source>
        <dbReference type="EMBL" id="TLD71470.1"/>
    </source>
</evidence>
<evidence type="ECO:0000313" key="3">
    <source>
        <dbReference type="Proteomes" id="UP000306196"/>
    </source>
</evidence>
<dbReference type="EMBL" id="VAUV01000005">
    <property type="protein sequence ID" value="TLD71470.1"/>
    <property type="molecule type" value="Genomic_DNA"/>
</dbReference>
<accession>A0A5R8KGP7</accession>
<dbReference type="RefSeq" id="WP_138085682.1">
    <property type="nucleotide sequence ID" value="NZ_VAUV01000005.1"/>
</dbReference>
<organism evidence="2 3">
    <name type="scientific">Phragmitibacter flavus</name>
    <dbReference type="NCBI Taxonomy" id="2576071"/>
    <lineage>
        <taxon>Bacteria</taxon>
        <taxon>Pseudomonadati</taxon>
        <taxon>Verrucomicrobiota</taxon>
        <taxon>Verrucomicrobiia</taxon>
        <taxon>Verrucomicrobiales</taxon>
        <taxon>Verrucomicrobiaceae</taxon>
        <taxon>Phragmitibacter</taxon>
    </lineage>
</organism>
<name>A0A5R8KGP7_9BACT</name>
<gene>
    <name evidence="2" type="ORF">FEM03_08060</name>
</gene>
<keyword evidence="1" id="KW-0732">Signal</keyword>
<dbReference type="Proteomes" id="UP000306196">
    <property type="component" value="Unassembled WGS sequence"/>
</dbReference>
<dbReference type="AlphaFoldDB" id="A0A5R8KGP7"/>
<reference evidence="2 3" key="1">
    <citation type="submission" date="2019-05" db="EMBL/GenBank/DDBJ databases">
        <title>Verrucobacter flavum gen. nov., sp. nov. a new member of the family Verrucomicrobiaceae.</title>
        <authorList>
            <person name="Szuroczki S."/>
            <person name="Abbaszade G."/>
            <person name="Szabo A."/>
            <person name="Felfoldi T."/>
            <person name="Schumann P."/>
            <person name="Boka K."/>
            <person name="Keki Z."/>
            <person name="Toumi M."/>
            <person name="Toth E."/>
        </authorList>
    </citation>
    <scope>NUCLEOTIDE SEQUENCE [LARGE SCALE GENOMIC DNA]</scope>
    <source>
        <strain evidence="2 3">MG-N-17</strain>
    </source>
</reference>
<sequence>MRFYVLTIFVVCFATLAFGKVAPAGYVSKSDIESYLKVKDAATGNKGVFTISKWIDFYGDSEIYDASLINEFEKEATKLVMPAKPKQGFQGFKIRESSSDIMATEDPTLEAVARKKKDDLKGASVSFSYNFKNDSDTWIGKAAIIAPFKWDRNTEYENGSPMTLMSYGLVPSLTLNQLESTDPKHSEIDQLIYRVGGFATLYGPRPYLTELNVRGFGTYGTNFAHDLSIHAFEFEVEPRWHLGQRFAIGYRTSLIDRDTNTAGEAPDYSKNSWLAYQSRLYLKGSVGSVTDSASLPEVNEGSFFRLGPVLELKLDPFFHEKLSINFSYRYFFTIEGSDQNNSLLETGVEWMLFGSKEEGKSVSLKASYIQGGIDLTQQDTETLLLGFGITY</sequence>
<protein>
    <recommendedName>
        <fullName evidence="4">DUF3078 domain-containing protein</fullName>
    </recommendedName>
</protein>
<feature type="signal peptide" evidence="1">
    <location>
        <begin position="1"/>
        <end position="19"/>
    </location>
</feature>
<feature type="chain" id="PRO_5024356124" description="DUF3078 domain-containing protein" evidence="1">
    <location>
        <begin position="20"/>
        <end position="391"/>
    </location>
</feature>
<proteinExistence type="predicted"/>
<keyword evidence="3" id="KW-1185">Reference proteome</keyword>
<evidence type="ECO:0008006" key="4">
    <source>
        <dbReference type="Google" id="ProtNLM"/>
    </source>
</evidence>